<dbReference type="OrthoDB" id="2139957at2759"/>
<evidence type="ECO:0000256" key="2">
    <source>
        <dbReference type="ARBA" id="ARBA00022801"/>
    </source>
</evidence>
<dbReference type="InterPro" id="IPR013320">
    <property type="entry name" value="ConA-like_dom_sf"/>
</dbReference>
<comment type="similarity">
    <text evidence="1 4">Belongs to the glycosyl hydrolase 43 family.</text>
</comment>
<dbReference type="Proteomes" id="UP000800035">
    <property type="component" value="Unassembled WGS sequence"/>
</dbReference>
<dbReference type="Gene3D" id="2.60.120.200">
    <property type="match status" value="1"/>
</dbReference>
<dbReference type="AlphaFoldDB" id="A0A6A5U1V8"/>
<dbReference type="InterPro" id="IPR041542">
    <property type="entry name" value="GH43_C2"/>
</dbReference>
<protein>
    <submittedName>
        <fullName evidence="7">Glycosyl hydrolase family 43 protein</fullName>
    </submittedName>
</protein>
<keyword evidence="2 4" id="KW-0378">Hydrolase</keyword>
<dbReference type="SUPFAM" id="SSF75005">
    <property type="entry name" value="Arabinanase/levansucrase/invertase"/>
    <property type="match status" value="1"/>
</dbReference>
<dbReference type="EMBL" id="ML976986">
    <property type="protein sequence ID" value="KAF1958638.1"/>
    <property type="molecule type" value="Genomic_DNA"/>
</dbReference>
<accession>A0A6A5U1V8</accession>
<dbReference type="PANTHER" id="PTHR42812:SF15">
    <property type="entry name" value="HYDROLASE, PUTATIVE (AFU_ORTHOLOGUE AFUA_2G00930)-RELATED"/>
    <property type="match status" value="1"/>
</dbReference>
<dbReference type="InterPro" id="IPR051795">
    <property type="entry name" value="Glycosyl_Hydrlase_43"/>
</dbReference>
<evidence type="ECO:0000256" key="4">
    <source>
        <dbReference type="RuleBase" id="RU361187"/>
    </source>
</evidence>
<dbReference type="PANTHER" id="PTHR42812">
    <property type="entry name" value="BETA-XYLOSIDASE"/>
    <property type="match status" value="1"/>
</dbReference>
<dbReference type="SUPFAM" id="SSF49899">
    <property type="entry name" value="Concanavalin A-like lectins/glucanases"/>
    <property type="match status" value="1"/>
</dbReference>
<keyword evidence="5" id="KW-0732">Signal</keyword>
<dbReference type="GO" id="GO:0005975">
    <property type="term" value="P:carbohydrate metabolic process"/>
    <property type="evidence" value="ECO:0007669"/>
    <property type="project" value="InterPro"/>
</dbReference>
<dbReference type="Gene3D" id="2.115.10.20">
    <property type="entry name" value="Glycosyl hydrolase domain, family 43"/>
    <property type="match status" value="1"/>
</dbReference>
<feature type="domain" description="Beta-xylosidase C-terminal Concanavalin A-like" evidence="6">
    <location>
        <begin position="331"/>
        <end position="524"/>
    </location>
</feature>
<dbReference type="InterPro" id="IPR023296">
    <property type="entry name" value="Glyco_hydro_beta-prop_sf"/>
</dbReference>
<feature type="chain" id="PRO_5025335857" evidence="5">
    <location>
        <begin position="21"/>
        <end position="529"/>
    </location>
</feature>
<organism evidence="7 8">
    <name type="scientific">Byssothecium circinans</name>
    <dbReference type="NCBI Taxonomy" id="147558"/>
    <lineage>
        <taxon>Eukaryota</taxon>
        <taxon>Fungi</taxon>
        <taxon>Dikarya</taxon>
        <taxon>Ascomycota</taxon>
        <taxon>Pezizomycotina</taxon>
        <taxon>Dothideomycetes</taxon>
        <taxon>Pleosporomycetidae</taxon>
        <taxon>Pleosporales</taxon>
        <taxon>Massarineae</taxon>
        <taxon>Massarinaceae</taxon>
        <taxon>Byssothecium</taxon>
    </lineage>
</organism>
<feature type="signal peptide" evidence="5">
    <location>
        <begin position="1"/>
        <end position="20"/>
    </location>
</feature>
<dbReference type="InterPro" id="IPR006710">
    <property type="entry name" value="Glyco_hydro_43"/>
</dbReference>
<evidence type="ECO:0000256" key="3">
    <source>
        <dbReference type="ARBA" id="ARBA00023295"/>
    </source>
</evidence>
<evidence type="ECO:0000256" key="5">
    <source>
        <dbReference type="SAM" id="SignalP"/>
    </source>
</evidence>
<evidence type="ECO:0000313" key="8">
    <source>
        <dbReference type="Proteomes" id="UP000800035"/>
    </source>
</evidence>
<proteinExistence type="inferred from homology"/>
<evidence type="ECO:0000313" key="7">
    <source>
        <dbReference type="EMBL" id="KAF1958638.1"/>
    </source>
</evidence>
<sequence length="529" mass="58134">MHVTNPPGLVGLVLLTVALAVNIAAQATSFNNPIIYEDFPDNDVFVGPDGAYYFSASSFHYSPGAPILKSHDLVNWELIGHSVPRLDFGDGYDLAPGTRAYRGGIWASTMRYRKSNGLWYWLGCTNFWNNWIYSAPNATGPWTRGAYLGGGNCYYDTGMLIDDDDTMYVVYGNPNVQIAQLAADGKSQVKSTSVLNATDVGMDAIEGNRIYKINGTYYILNDHPGDTTYIWKSKSIWGPYESKELIKSVTPPIQGGSSPHQGSLVQTSKGDWYYMSFTWAYPSGRLPVLAPIKWGTDGYPVFVTGANGGWGATYPLPLPAKPTPKWTGTYTFKGTTLDPHFEWNHDPDVSKYSVNNGLTLATASVTNDLYQARNTLTHRIHGEFPNATVKFDISKLADGDHTGLAAFRDRSAYIGVHRSNGTNVIVAALNQTIDEFEGTTLDNGTVVDSTPMPSGKTSLWFRTTLDARPNGTNDAKFFYSIDGKTFTQLGDRYKLYTGWAFFLGYRFAVFNHATVALGGSVKISEFTVA</sequence>
<dbReference type="Pfam" id="PF04616">
    <property type="entry name" value="Glyco_hydro_43"/>
    <property type="match status" value="1"/>
</dbReference>
<dbReference type="Pfam" id="PF17851">
    <property type="entry name" value="GH43_C2"/>
    <property type="match status" value="1"/>
</dbReference>
<name>A0A6A5U1V8_9PLEO</name>
<gene>
    <name evidence="7" type="ORF">CC80DRAFT_16311</name>
</gene>
<evidence type="ECO:0000256" key="1">
    <source>
        <dbReference type="ARBA" id="ARBA00009865"/>
    </source>
</evidence>
<keyword evidence="3 4" id="KW-0326">Glycosidase</keyword>
<keyword evidence="8" id="KW-1185">Reference proteome</keyword>
<dbReference type="GO" id="GO:0004553">
    <property type="term" value="F:hydrolase activity, hydrolyzing O-glycosyl compounds"/>
    <property type="evidence" value="ECO:0007669"/>
    <property type="project" value="InterPro"/>
</dbReference>
<dbReference type="CDD" id="cd09001">
    <property type="entry name" value="GH43_FsAxh1-like"/>
    <property type="match status" value="1"/>
</dbReference>
<reference evidence="7" key="1">
    <citation type="journal article" date="2020" name="Stud. Mycol.">
        <title>101 Dothideomycetes genomes: a test case for predicting lifestyles and emergence of pathogens.</title>
        <authorList>
            <person name="Haridas S."/>
            <person name="Albert R."/>
            <person name="Binder M."/>
            <person name="Bloem J."/>
            <person name="Labutti K."/>
            <person name="Salamov A."/>
            <person name="Andreopoulos B."/>
            <person name="Baker S."/>
            <person name="Barry K."/>
            <person name="Bills G."/>
            <person name="Bluhm B."/>
            <person name="Cannon C."/>
            <person name="Castanera R."/>
            <person name="Culley D."/>
            <person name="Daum C."/>
            <person name="Ezra D."/>
            <person name="Gonzalez J."/>
            <person name="Henrissat B."/>
            <person name="Kuo A."/>
            <person name="Liang C."/>
            <person name="Lipzen A."/>
            <person name="Lutzoni F."/>
            <person name="Magnuson J."/>
            <person name="Mondo S."/>
            <person name="Nolan M."/>
            <person name="Ohm R."/>
            <person name="Pangilinan J."/>
            <person name="Park H.-J."/>
            <person name="Ramirez L."/>
            <person name="Alfaro M."/>
            <person name="Sun H."/>
            <person name="Tritt A."/>
            <person name="Yoshinaga Y."/>
            <person name="Zwiers L.-H."/>
            <person name="Turgeon B."/>
            <person name="Goodwin S."/>
            <person name="Spatafora J."/>
            <person name="Crous P."/>
            <person name="Grigoriev I."/>
        </authorList>
    </citation>
    <scope>NUCLEOTIDE SEQUENCE</scope>
    <source>
        <strain evidence="7">CBS 675.92</strain>
    </source>
</reference>
<evidence type="ECO:0000259" key="6">
    <source>
        <dbReference type="Pfam" id="PF17851"/>
    </source>
</evidence>